<keyword evidence="3 10" id="KW-0812">Transmembrane</keyword>
<keyword evidence="5" id="KW-0677">Repeat</keyword>
<dbReference type="InterPro" id="IPR011009">
    <property type="entry name" value="Kinase-like_dom_sf"/>
</dbReference>
<dbReference type="SUPFAM" id="SSF56112">
    <property type="entry name" value="Protein kinase-like (PK-like)"/>
    <property type="match status" value="1"/>
</dbReference>
<evidence type="ECO:0000256" key="1">
    <source>
        <dbReference type="ARBA" id="ARBA00004167"/>
    </source>
</evidence>
<keyword evidence="9" id="KW-0325">Glycoprotein</keyword>
<comment type="subcellular location">
    <subcellularLocation>
        <location evidence="1">Membrane</location>
        <topology evidence="1">Single-pass membrane protein</topology>
    </subcellularLocation>
</comment>
<dbReference type="PANTHER" id="PTHR47986:SF1">
    <property type="entry name" value="OS04G0685900 PROTEIN"/>
    <property type="match status" value="1"/>
</dbReference>
<dbReference type="InterPro" id="IPR001611">
    <property type="entry name" value="Leu-rich_rpt"/>
</dbReference>
<dbReference type="Proteomes" id="UP000836841">
    <property type="component" value="Chromosome 1"/>
</dbReference>
<dbReference type="Pfam" id="PF07714">
    <property type="entry name" value="PK_Tyr_Ser-Thr"/>
    <property type="match status" value="1"/>
</dbReference>
<accession>A0AAU9R4H6</accession>
<evidence type="ECO:0000256" key="10">
    <source>
        <dbReference type="SAM" id="Phobius"/>
    </source>
</evidence>
<reference evidence="12 13" key="1">
    <citation type="submission" date="2022-03" db="EMBL/GenBank/DDBJ databases">
        <authorList>
            <person name="Nunn A."/>
            <person name="Chopra R."/>
            <person name="Nunn A."/>
            <person name="Contreras Garrido A."/>
        </authorList>
    </citation>
    <scope>NUCLEOTIDE SEQUENCE [LARGE SCALE GENOMIC DNA]</scope>
</reference>
<keyword evidence="4" id="KW-0732">Signal</keyword>
<dbReference type="Gene3D" id="3.30.1330.30">
    <property type="match status" value="1"/>
</dbReference>
<dbReference type="PROSITE" id="PS50011">
    <property type="entry name" value="PROTEIN_KINASE_DOM"/>
    <property type="match status" value="1"/>
</dbReference>
<keyword evidence="13" id="KW-1185">Reference proteome</keyword>
<dbReference type="InterPro" id="IPR052422">
    <property type="entry name" value="Auxin_Ser/Thr_Kinase"/>
</dbReference>
<dbReference type="EMBL" id="OU466857">
    <property type="protein sequence ID" value="CAH2033603.1"/>
    <property type="molecule type" value="Genomic_DNA"/>
</dbReference>
<evidence type="ECO:0000256" key="9">
    <source>
        <dbReference type="ARBA" id="ARBA00023180"/>
    </source>
</evidence>
<dbReference type="GO" id="GO:0004672">
    <property type="term" value="F:protein kinase activity"/>
    <property type="evidence" value="ECO:0007669"/>
    <property type="project" value="InterPro"/>
</dbReference>
<keyword evidence="8" id="KW-0675">Receptor</keyword>
<keyword evidence="2" id="KW-0433">Leucine-rich repeat</keyword>
<sequence>MYSQAVVKAVYANHNINLLTDPSDKTLREWDALCKIDPEGNARKAVGCSCLVIKGAVSVQTLEEALLIQESRFYFRLLGSLDSRWYLQESWKGDGPCESWYGISCMEGSITSVTFISLNLTCIISPRFADLTSLTVIDLSHNRLTGTIPDELFTLKYLRILDVSYNQLHGRVPGASRIVIDTQGNPKIETNDIEIVVGISVGAVFVLLIVGGECVALCLILKNKQSSKADRTECGSRECVSVSGGFGSVYRGKLREGTEIVVKGMEQSSSGKGVDEVRSEVSVLTKVHHRSLVLLHGYCIQGNERLLLYQYMPQGTLSRHVSLEGLKD</sequence>
<evidence type="ECO:0000256" key="2">
    <source>
        <dbReference type="ARBA" id="ARBA00022614"/>
    </source>
</evidence>
<keyword evidence="6 10" id="KW-1133">Transmembrane helix</keyword>
<dbReference type="PRINTS" id="PR00972">
    <property type="entry name" value="RIBSOMALS12E"/>
</dbReference>
<keyword evidence="7 10" id="KW-0472">Membrane</keyword>
<dbReference type="InterPro" id="IPR032675">
    <property type="entry name" value="LRR_dom_sf"/>
</dbReference>
<dbReference type="PANTHER" id="PTHR47986">
    <property type="entry name" value="OSJNBA0070M12.3 PROTEIN"/>
    <property type="match status" value="1"/>
</dbReference>
<dbReference type="FunFam" id="3.80.10.10:FF:000129">
    <property type="entry name" value="Leucine-rich repeat receptor-like kinase"/>
    <property type="match status" value="1"/>
</dbReference>
<dbReference type="PRINTS" id="PR00019">
    <property type="entry name" value="LEURICHRPT"/>
</dbReference>
<evidence type="ECO:0000256" key="7">
    <source>
        <dbReference type="ARBA" id="ARBA00023136"/>
    </source>
</evidence>
<dbReference type="Pfam" id="PF13855">
    <property type="entry name" value="LRR_8"/>
    <property type="match status" value="1"/>
</dbReference>
<dbReference type="InterPro" id="IPR029064">
    <property type="entry name" value="Ribosomal_eL30-like_sf"/>
</dbReference>
<protein>
    <recommendedName>
        <fullName evidence="11">Protein kinase domain-containing protein</fullName>
    </recommendedName>
</protein>
<feature type="transmembrane region" description="Helical" evidence="10">
    <location>
        <begin position="195"/>
        <end position="221"/>
    </location>
</feature>
<evidence type="ECO:0000256" key="5">
    <source>
        <dbReference type="ARBA" id="ARBA00022737"/>
    </source>
</evidence>
<evidence type="ECO:0000256" key="8">
    <source>
        <dbReference type="ARBA" id="ARBA00023170"/>
    </source>
</evidence>
<evidence type="ECO:0000259" key="11">
    <source>
        <dbReference type="PROSITE" id="PS50011"/>
    </source>
</evidence>
<evidence type="ECO:0000256" key="4">
    <source>
        <dbReference type="ARBA" id="ARBA00022729"/>
    </source>
</evidence>
<dbReference type="GO" id="GO:0005840">
    <property type="term" value="C:ribosome"/>
    <property type="evidence" value="ECO:0007669"/>
    <property type="project" value="InterPro"/>
</dbReference>
<dbReference type="AlphaFoldDB" id="A0AAU9R4H6"/>
<feature type="domain" description="Protein kinase" evidence="11">
    <location>
        <begin position="235"/>
        <end position="328"/>
    </location>
</feature>
<dbReference type="SUPFAM" id="SSF52058">
    <property type="entry name" value="L domain-like"/>
    <property type="match status" value="1"/>
</dbReference>
<evidence type="ECO:0000256" key="6">
    <source>
        <dbReference type="ARBA" id="ARBA00022989"/>
    </source>
</evidence>
<gene>
    <name evidence="12" type="ORF">TAV2_LOCUS929</name>
</gene>
<dbReference type="InterPro" id="IPR001245">
    <property type="entry name" value="Ser-Thr/Tyr_kinase_cat_dom"/>
</dbReference>
<dbReference type="InterPro" id="IPR000719">
    <property type="entry name" value="Prot_kinase_dom"/>
</dbReference>
<dbReference type="Gene3D" id="3.30.200.20">
    <property type="entry name" value="Phosphorylase Kinase, domain 1"/>
    <property type="match status" value="1"/>
</dbReference>
<dbReference type="InterPro" id="IPR000530">
    <property type="entry name" value="Ribosomal_eS12"/>
</dbReference>
<evidence type="ECO:0000256" key="3">
    <source>
        <dbReference type="ARBA" id="ARBA00022692"/>
    </source>
</evidence>
<dbReference type="GO" id="GO:0005524">
    <property type="term" value="F:ATP binding"/>
    <property type="evidence" value="ECO:0007669"/>
    <property type="project" value="InterPro"/>
</dbReference>
<evidence type="ECO:0000313" key="12">
    <source>
        <dbReference type="EMBL" id="CAH2033603.1"/>
    </source>
</evidence>
<dbReference type="Gene3D" id="3.80.10.10">
    <property type="entry name" value="Ribonuclease Inhibitor"/>
    <property type="match status" value="1"/>
</dbReference>
<evidence type="ECO:0000313" key="13">
    <source>
        <dbReference type="Proteomes" id="UP000836841"/>
    </source>
</evidence>
<organism evidence="12 13">
    <name type="scientific">Thlaspi arvense</name>
    <name type="common">Field penny-cress</name>
    <dbReference type="NCBI Taxonomy" id="13288"/>
    <lineage>
        <taxon>Eukaryota</taxon>
        <taxon>Viridiplantae</taxon>
        <taxon>Streptophyta</taxon>
        <taxon>Embryophyta</taxon>
        <taxon>Tracheophyta</taxon>
        <taxon>Spermatophyta</taxon>
        <taxon>Magnoliopsida</taxon>
        <taxon>eudicotyledons</taxon>
        <taxon>Gunneridae</taxon>
        <taxon>Pentapetalae</taxon>
        <taxon>rosids</taxon>
        <taxon>malvids</taxon>
        <taxon>Brassicales</taxon>
        <taxon>Brassicaceae</taxon>
        <taxon>Thlaspideae</taxon>
        <taxon>Thlaspi</taxon>
    </lineage>
</organism>
<dbReference type="GO" id="GO:0016020">
    <property type="term" value="C:membrane"/>
    <property type="evidence" value="ECO:0007669"/>
    <property type="project" value="UniProtKB-SubCell"/>
</dbReference>
<proteinExistence type="predicted"/>
<dbReference type="GO" id="GO:0006412">
    <property type="term" value="P:translation"/>
    <property type="evidence" value="ECO:0007669"/>
    <property type="project" value="InterPro"/>
</dbReference>
<dbReference type="GO" id="GO:0003735">
    <property type="term" value="F:structural constituent of ribosome"/>
    <property type="evidence" value="ECO:0007669"/>
    <property type="project" value="InterPro"/>
</dbReference>
<name>A0AAU9R4H6_THLAR</name>